<dbReference type="SUPFAM" id="SSF52080">
    <property type="entry name" value="Ribosomal proteins L15p and L18e"/>
    <property type="match status" value="1"/>
</dbReference>
<keyword evidence="1" id="KW-0689">Ribosomal protein</keyword>
<keyword evidence="2" id="KW-0687">Ribonucleoprotein</keyword>
<dbReference type="Pfam" id="PF00828">
    <property type="entry name" value="Ribosomal_L27A"/>
    <property type="match status" value="1"/>
</dbReference>
<evidence type="ECO:0000313" key="4">
    <source>
        <dbReference type="EMBL" id="GAH31318.1"/>
    </source>
</evidence>
<dbReference type="InterPro" id="IPR021131">
    <property type="entry name" value="Ribosomal_uL15/eL18"/>
</dbReference>
<dbReference type="GO" id="GO:1990904">
    <property type="term" value="C:ribonucleoprotein complex"/>
    <property type="evidence" value="ECO:0007669"/>
    <property type="project" value="UniProtKB-KW"/>
</dbReference>
<comment type="caution">
    <text evidence="4">The sequence shown here is derived from an EMBL/GenBank/DDBJ whole genome shotgun (WGS) entry which is preliminary data.</text>
</comment>
<dbReference type="Gene3D" id="3.100.10.10">
    <property type="match status" value="1"/>
</dbReference>
<accession>X1GE44</accession>
<dbReference type="InterPro" id="IPR036227">
    <property type="entry name" value="Ribosomal_uL15/eL18_sf"/>
</dbReference>
<feature type="domain" description="Large ribosomal subunit protein uL15/eL18" evidence="3">
    <location>
        <begin position="17"/>
        <end position="81"/>
    </location>
</feature>
<evidence type="ECO:0000259" key="3">
    <source>
        <dbReference type="Pfam" id="PF00828"/>
    </source>
</evidence>
<evidence type="ECO:0000256" key="2">
    <source>
        <dbReference type="ARBA" id="ARBA00023274"/>
    </source>
</evidence>
<feature type="non-terminal residue" evidence="4">
    <location>
        <position position="1"/>
    </location>
</feature>
<gene>
    <name evidence="4" type="ORF">S03H2_25020</name>
</gene>
<evidence type="ECO:0000256" key="1">
    <source>
        <dbReference type="ARBA" id="ARBA00022980"/>
    </source>
</evidence>
<dbReference type="GO" id="GO:0005840">
    <property type="term" value="C:ribosome"/>
    <property type="evidence" value="ECO:0007669"/>
    <property type="project" value="UniProtKB-KW"/>
</dbReference>
<protein>
    <recommendedName>
        <fullName evidence="3">Large ribosomal subunit protein uL15/eL18 domain-containing protein</fullName>
    </recommendedName>
</protein>
<proteinExistence type="predicted"/>
<name>X1GE44_9ZZZZ</name>
<organism evidence="4">
    <name type="scientific">marine sediment metagenome</name>
    <dbReference type="NCBI Taxonomy" id="412755"/>
    <lineage>
        <taxon>unclassified sequences</taxon>
        <taxon>metagenomes</taxon>
        <taxon>ecological metagenomes</taxon>
    </lineage>
</organism>
<sequence>KRGFVNIFKENYEIVNIELLNKLEPNTVVTPELLKEKGIIKGKDKLKILGQGEISIPLTVKAHKFSKTAEDKIISAKGEIEKIQ</sequence>
<reference evidence="4" key="1">
    <citation type="journal article" date="2014" name="Front. Microbiol.">
        <title>High frequency of phylogenetically diverse reductive dehalogenase-homologous genes in deep subseafloor sedimentary metagenomes.</title>
        <authorList>
            <person name="Kawai M."/>
            <person name="Futagami T."/>
            <person name="Toyoda A."/>
            <person name="Takaki Y."/>
            <person name="Nishi S."/>
            <person name="Hori S."/>
            <person name="Arai W."/>
            <person name="Tsubouchi T."/>
            <person name="Morono Y."/>
            <person name="Uchiyama I."/>
            <person name="Ito T."/>
            <person name="Fujiyama A."/>
            <person name="Inagaki F."/>
            <person name="Takami H."/>
        </authorList>
    </citation>
    <scope>NUCLEOTIDE SEQUENCE</scope>
    <source>
        <strain evidence="4">Expedition CK06-06</strain>
    </source>
</reference>
<dbReference type="EMBL" id="BARU01014049">
    <property type="protein sequence ID" value="GAH31318.1"/>
    <property type="molecule type" value="Genomic_DNA"/>
</dbReference>
<dbReference type="AlphaFoldDB" id="X1GE44"/>